<organism evidence="1 2">
    <name type="scientific">Babesia gibsoni</name>
    <dbReference type="NCBI Taxonomy" id="33632"/>
    <lineage>
        <taxon>Eukaryota</taxon>
        <taxon>Sar</taxon>
        <taxon>Alveolata</taxon>
        <taxon>Apicomplexa</taxon>
        <taxon>Aconoidasida</taxon>
        <taxon>Piroplasmida</taxon>
        <taxon>Babesiidae</taxon>
        <taxon>Babesia</taxon>
    </lineage>
</organism>
<sequence>MEKLNFFDDLLHYCLDNKDTLGKRDVIASLSYMRTLRNFNLSNPMFKEYSDFICSNLDMFTTSLHLVIHRFGVLGYNPALLKIYECHLKNKIESFDPKQLCLIGWSYAKSNVYIQDLFERIAAAYFYRKDLWNLTDDSLMLWSFSKIERRVPQEIADLRNDILETLQSIVSALRNPEEPIDKRVTRYLDNDRLFIANVPHDVCMASKALATLVPRDKQSVKRMVELLLEVVKIANLSLTAQGITSLWESLSLAAISDPDIVNNLCEVSRYLRLDHSFNSNMLNAILTAIHALKIHDPRVVYQIVHWLEKRAVQMHPPQIYNAICILDDMGIYHDKAWKQLGVIIQKKGIDLELSDLRRVYNIFKRNGKGNDRIFGILEHFLSCKEDTELYGPQ</sequence>
<keyword evidence="2" id="KW-1185">Reference proteome</keyword>
<evidence type="ECO:0000313" key="1">
    <source>
        <dbReference type="EMBL" id="KAK1443284.1"/>
    </source>
</evidence>
<protein>
    <submittedName>
        <fullName evidence="1">Uncharacterized protein</fullName>
    </submittedName>
</protein>
<reference evidence="1" key="1">
    <citation type="submission" date="2023-08" db="EMBL/GenBank/DDBJ databases">
        <title>Draft sequence of the Babesia gibsoni genome.</title>
        <authorList>
            <person name="Yamagishi J.Y."/>
            <person name="Xuan X.X."/>
        </authorList>
    </citation>
    <scope>NUCLEOTIDE SEQUENCE</scope>
    <source>
        <strain evidence="1">Azabu</strain>
    </source>
</reference>
<evidence type="ECO:0000313" key="2">
    <source>
        <dbReference type="Proteomes" id="UP001230268"/>
    </source>
</evidence>
<dbReference type="EMBL" id="JAVEPI010000002">
    <property type="protein sequence ID" value="KAK1443284.1"/>
    <property type="molecule type" value="Genomic_DNA"/>
</dbReference>
<proteinExistence type="predicted"/>
<accession>A0AAD8PDT9</accession>
<dbReference type="Proteomes" id="UP001230268">
    <property type="component" value="Unassembled WGS sequence"/>
</dbReference>
<comment type="caution">
    <text evidence="1">The sequence shown here is derived from an EMBL/GenBank/DDBJ whole genome shotgun (WGS) entry which is preliminary data.</text>
</comment>
<name>A0AAD8PDT9_BABGI</name>
<dbReference type="AlphaFoldDB" id="A0AAD8PDT9"/>
<gene>
    <name evidence="1" type="ORF">BgAZ_201600</name>
</gene>